<dbReference type="InterPro" id="IPR002731">
    <property type="entry name" value="ATPase_BadF"/>
</dbReference>
<feature type="domain" description="ATPase BadF/BadG/BcrA/BcrD type" evidence="6">
    <location>
        <begin position="4"/>
        <end position="252"/>
    </location>
</feature>
<name>D9R7B3_LACSW</name>
<dbReference type="PANTHER" id="PTHR32329">
    <property type="entry name" value="BIFUNCTIONAL PROTEIN [INCLUDES 2-HYDROXYACYL-COA DEHYDRATASE (N-TER) AND ITS ACTIVATOR DOMAIN (C_TERM)-RELATED"/>
    <property type="match status" value="1"/>
</dbReference>
<dbReference type="FunFam" id="3.30.420.40:FF:000217">
    <property type="entry name" value="2-hydroxyisocaproyl-CoA dehydratase activator"/>
    <property type="match status" value="1"/>
</dbReference>
<dbReference type="Pfam" id="PF01869">
    <property type="entry name" value="BcrAD_BadFG"/>
    <property type="match status" value="1"/>
</dbReference>
<dbReference type="SUPFAM" id="SSF53067">
    <property type="entry name" value="Actin-like ATPase domain"/>
    <property type="match status" value="1"/>
</dbReference>
<dbReference type="RefSeq" id="WP_013273629.1">
    <property type="nucleotide sequence ID" value="NC_014376.1"/>
</dbReference>
<dbReference type="GO" id="GO:0046872">
    <property type="term" value="F:metal ion binding"/>
    <property type="evidence" value="ECO:0007669"/>
    <property type="project" value="UniProtKB-KW"/>
</dbReference>
<dbReference type="Gene3D" id="3.30.420.40">
    <property type="match status" value="2"/>
</dbReference>
<dbReference type="InterPro" id="IPR008275">
    <property type="entry name" value="CoA_E_activase_dom"/>
</dbReference>
<keyword evidence="3" id="KW-0479">Metal-binding</keyword>
<keyword evidence="5" id="KW-0411">Iron-sulfur</keyword>
<evidence type="ECO:0000256" key="2">
    <source>
        <dbReference type="ARBA" id="ARBA00011738"/>
    </source>
</evidence>
<dbReference type="EMBL" id="CP002109">
    <property type="protein sequence ID" value="ADL05545.1"/>
    <property type="molecule type" value="Genomic_DNA"/>
</dbReference>
<evidence type="ECO:0000313" key="7">
    <source>
        <dbReference type="EMBL" id="ADL05545.1"/>
    </source>
</evidence>
<proteinExistence type="predicted"/>
<dbReference type="GO" id="GO:0018522">
    <property type="term" value="F:benzoyl-CoA reductase activity"/>
    <property type="evidence" value="ECO:0007669"/>
    <property type="project" value="UniProtKB-EC"/>
</dbReference>
<reference evidence="7" key="1">
    <citation type="submission" date="2010-07" db="EMBL/GenBank/DDBJ databases">
        <title>Complete sequence of Clostridium saccharolyticum WM1.</title>
        <authorList>
            <consortium name="US DOE Joint Genome Institute"/>
            <person name="Lucas S."/>
            <person name="Copeland A."/>
            <person name="Lapidus A."/>
            <person name="Cheng J.-F."/>
            <person name="Bruce D."/>
            <person name="Goodwin L."/>
            <person name="Pitluck S."/>
            <person name="Chertkov O."/>
            <person name="Detter J.C."/>
            <person name="Han C."/>
            <person name="Tapia R."/>
            <person name="Land M."/>
            <person name="Hauser L."/>
            <person name="Chang Y.-J."/>
            <person name="Jeffries C."/>
            <person name="Kyrpides N."/>
            <person name="Ivanova N."/>
            <person name="Mikhailova N."/>
            <person name="Mouttaki H."/>
            <person name="Lin L."/>
            <person name="Zhou J."/>
            <person name="Hemme C.L."/>
            <person name="Woyke T."/>
        </authorList>
    </citation>
    <scope>NUCLEOTIDE SEQUENCE [LARGE SCALE GENOMIC DNA]</scope>
    <source>
        <strain evidence="7">WM1</strain>
    </source>
</reference>
<dbReference type="InterPro" id="IPR051805">
    <property type="entry name" value="Dehydratase_Activator_Redct"/>
</dbReference>
<evidence type="ECO:0000256" key="3">
    <source>
        <dbReference type="ARBA" id="ARBA00022723"/>
    </source>
</evidence>
<comment type="subunit">
    <text evidence="2">Homodimer.</text>
</comment>
<dbReference type="GO" id="GO:0051536">
    <property type="term" value="F:iron-sulfur cluster binding"/>
    <property type="evidence" value="ECO:0007669"/>
    <property type="project" value="UniProtKB-KW"/>
</dbReference>
<dbReference type="NCBIfam" id="TIGR00241">
    <property type="entry name" value="CoA_E_activ"/>
    <property type="match status" value="1"/>
</dbReference>
<dbReference type="PANTHER" id="PTHR32329:SF2">
    <property type="entry name" value="BIFUNCTIONAL PROTEIN [INCLUDES 2-HYDROXYACYL-COA DEHYDRATASE (N-TER) AND ITS ACTIVATOR DOMAIN (C_TERM)"/>
    <property type="match status" value="1"/>
</dbReference>
<dbReference type="HOGENOM" id="CLU_066597_0_0_9"/>
<keyword evidence="7" id="KW-0560">Oxidoreductase</keyword>
<sequence length="257" mass="26809">MFTLGVDIGSTTSKAVILKDGQEIIATSLIAAGTGTDGPDRAMEAVLAAGSLKVEEITSVYATGYGRKLLKNADGEMSELSCHARGVHHLLPEVRTIIDIGGQDAKILSLGADGRLAEFLMNDKCAAGTGRFLDVMAGILQLRIEDLEKQAAISKSTVKISSTCTVFAESEVISQLANGVEIPDLVAGICQSVASRVASLAKRIGVKETVCMSGGVAKNGGVRKAMEQELGLEITYTPMAQLMGALGAALYAYDKSL</sequence>
<gene>
    <name evidence="7" type="ordered locus">Closa_3012</name>
</gene>
<organism evidence="7 8">
    <name type="scientific">Lacrimispora saccharolytica (strain ATCC 35040 / DSM 2544 / NRCC 2533 / WM1)</name>
    <name type="common">Clostridium saccharolyticum</name>
    <dbReference type="NCBI Taxonomy" id="610130"/>
    <lineage>
        <taxon>Bacteria</taxon>
        <taxon>Bacillati</taxon>
        <taxon>Bacillota</taxon>
        <taxon>Clostridia</taxon>
        <taxon>Lachnospirales</taxon>
        <taxon>Lachnospiraceae</taxon>
        <taxon>Lacrimispora</taxon>
    </lineage>
</organism>
<dbReference type="OrthoDB" id="9778513at2"/>
<dbReference type="InterPro" id="IPR043129">
    <property type="entry name" value="ATPase_NBD"/>
</dbReference>
<comment type="cofactor">
    <cofactor evidence="1">
        <name>[4Fe-4S] cluster</name>
        <dbReference type="ChEBI" id="CHEBI:49883"/>
    </cofactor>
</comment>
<dbReference type="KEGG" id="csh:Closa_3012"/>
<dbReference type="Proteomes" id="UP000001662">
    <property type="component" value="Chromosome"/>
</dbReference>
<keyword evidence="4" id="KW-0408">Iron</keyword>
<dbReference type="AlphaFoldDB" id="D9R7B3"/>
<accession>D9R7B3</accession>
<evidence type="ECO:0000259" key="6">
    <source>
        <dbReference type="Pfam" id="PF01869"/>
    </source>
</evidence>
<evidence type="ECO:0000256" key="4">
    <source>
        <dbReference type="ARBA" id="ARBA00023004"/>
    </source>
</evidence>
<dbReference type="EC" id="1.3.7.8" evidence="7"/>
<dbReference type="STRING" id="610130.Closa_3012"/>
<evidence type="ECO:0000256" key="5">
    <source>
        <dbReference type="ARBA" id="ARBA00023014"/>
    </source>
</evidence>
<dbReference type="PaxDb" id="610130-Closa_3012"/>
<evidence type="ECO:0000313" key="8">
    <source>
        <dbReference type="Proteomes" id="UP000001662"/>
    </source>
</evidence>
<protein>
    <submittedName>
        <fullName evidence="7">CoA-substrate-specific enzyme activase</fullName>
        <ecNumber evidence="7">1.3.7.8</ecNumber>
    </submittedName>
</protein>
<dbReference type="eggNOG" id="COG1924">
    <property type="taxonomic scope" value="Bacteria"/>
</dbReference>
<keyword evidence="8" id="KW-1185">Reference proteome</keyword>
<evidence type="ECO:0000256" key="1">
    <source>
        <dbReference type="ARBA" id="ARBA00001966"/>
    </source>
</evidence>